<dbReference type="EMBL" id="PKSL01000014">
    <property type="protein sequence ID" value="POW15150.1"/>
    <property type="molecule type" value="Genomic_DNA"/>
</dbReference>
<dbReference type="GO" id="GO:0030466">
    <property type="term" value="P:silent mating-type cassette heterochromatin formation"/>
    <property type="evidence" value="ECO:0007669"/>
    <property type="project" value="TreeGrafter"/>
</dbReference>
<dbReference type="GO" id="GO:0033553">
    <property type="term" value="C:rDNA heterochromatin"/>
    <property type="evidence" value="ECO:0007669"/>
    <property type="project" value="TreeGrafter"/>
</dbReference>
<accession>A0A2S4W050</accession>
<evidence type="ECO:0000313" key="3">
    <source>
        <dbReference type="Proteomes" id="UP000239156"/>
    </source>
</evidence>
<dbReference type="Proteomes" id="UP000239156">
    <property type="component" value="Unassembled WGS sequence"/>
</dbReference>
<dbReference type="PANTHER" id="PTHR38046">
    <property type="entry name" value="CRYPTIC LOCI REGULATOR 2"/>
    <property type="match status" value="1"/>
</dbReference>
<protein>
    <submittedName>
        <fullName evidence="2">Uncharacterized protein</fullName>
    </submittedName>
</protein>
<proteinExistence type="predicted"/>
<dbReference type="AlphaFoldDB" id="A0A2S4W050"/>
<feature type="compositionally biased region" description="Basic and acidic residues" evidence="1">
    <location>
        <begin position="126"/>
        <end position="148"/>
    </location>
</feature>
<feature type="region of interest" description="Disordered" evidence="1">
    <location>
        <begin position="346"/>
        <end position="386"/>
    </location>
</feature>
<feature type="non-terminal residue" evidence="2">
    <location>
        <position position="1"/>
    </location>
</feature>
<gene>
    <name evidence="2" type="ORF">PSTT_02380</name>
</gene>
<reference evidence="2" key="1">
    <citation type="submission" date="2017-12" db="EMBL/GenBank/DDBJ databases">
        <title>Gene loss provides genomic basis for host adaptation in cereal stripe rust fungi.</title>
        <authorList>
            <person name="Xia C."/>
        </authorList>
    </citation>
    <scope>NUCLEOTIDE SEQUENCE [LARGE SCALE GENOMIC DNA]</scope>
    <source>
        <strain evidence="2">93-210</strain>
    </source>
</reference>
<organism evidence="2 3">
    <name type="scientific">Puccinia striiformis</name>
    <dbReference type="NCBI Taxonomy" id="27350"/>
    <lineage>
        <taxon>Eukaryota</taxon>
        <taxon>Fungi</taxon>
        <taxon>Dikarya</taxon>
        <taxon>Basidiomycota</taxon>
        <taxon>Pucciniomycotina</taxon>
        <taxon>Pucciniomycetes</taxon>
        <taxon>Pucciniales</taxon>
        <taxon>Pucciniaceae</taxon>
        <taxon>Puccinia</taxon>
    </lineage>
</organism>
<sequence>VYEKKPLYLTKAEQSFPSLMMKRKTSSPNSSSTQFQNEHRFKWNIQLLELPDVVIREEEHLLPWLFITADLKQKFGMKKKEGLRLPQHVQDKHHTTCSQLRSLTNIASDLEECWFSHNQYHTFPDIETHDINPSKTDDKSSKTFDKPRGSLRVNQEGASPEPPTTQYQGIWWGQRRSGYTILYGSTRKSGGDCYFLKIEGNYRDELRKKLVVTGKLFKLISSENSSTPLTSSPTLAKELIPNPPPGLKFIQLTKPEEMSYLYVKSISGRYYSPTRKNSLDQLKDVFRRLAVPELSQVLISLWGVCLKADVKSGSHVELNAYLMQNLKLKKKQLLLTSQKLDSTRSNRAIIHENNKNYSANKKTQVESNDSCQKTDSSGPNDPVDKDSILIINLNPWV</sequence>
<dbReference type="PANTHER" id="PTHR38046:SF1">
    <property type="entry name" value="CRYPTIC LOCI REGULATOR 2"/>
    <property type="match status" value="1"/>
</dbReference>
<feature type="region of interest" description="Disordered" evidence="1">
    <location>
        <begin position="126"/>
        <end position="167"/>
    </location>
</feature>
<comment type="caution">
    <text evidence="2">The sequence shown here is derived from an EMBL/GenBank/DDBJ whole genome shotgun (WGS) entry which is preliminary data.</text>
</comment>
<dbReference type="VEuPathDB" id="FungiDB:PSHT_02181"/>
<dbReference type="GO" id="GO:0070824">
    <property type="term" value="C:SHREC complex"/>
    <property type="evidence" value="ECO:0007669"/>
    <property type="project" value="InterPro"/>
</dbReference>
<dbReference type="VEuPathDB" id="FungiDB:PSTT_02380"/>
<name>A0A2S4W050_9BASI</name>
<dbReference type="InterPro" id="IPR038986">
    <property type="entry name" value="Clr2"/>
</dbReference>
<keyword evidence="3" id="KW-1185">Reference proteome</keyword>
<evidence type="ECO:0000256" key="1">
    <source>
        <dbReference type="SAM" id="MobiDB-lite"/>
    </source>
</evidence>
<evidence type="ECO:0000313" key="2">
    <source>
        <dbReference type="EMBL" id="POW15150.1"/>
    </source>
</evidence>
<feature type="compositionally biased region" description="Polar residues" evidence="1">
    <location>
        <begin position="355"/>
        <end position="379"/>
    </location>
</feature>
<dbReference type="GO" id="GO:0031934">
    <property type="term" value="C:mating-type region heterochromatin"/>
    <property type="evidence" value="ECO:0007669"/>
    <property type="project" value="TreeGrafter"/>
</dbReference>